<name>A0A4D6KQS1_VIGUN</name>
<dbReference type="AlphaFoldDB" id="A0A4D6KQS1"/>
<keyword evidence="3" id="KW-1185">Reference proteome</keyword>
<sequence>MPRFRITEAVSLRRVKKPQFLHCAATSSPISLRASPSPASLHHLRPRSSLSDLFNRDDLRKSRSRKHASDGHGHDDAIRVAEGEGEGQRGHHFDSL</sequence>
<protein>
    <submittedName>
        <fullName evidence="2">Uncharacterized protein</fullName>
    </submittedName>
</protein>
<reference evidence="2 3" key="1">
    <citation type="submission" date="2019-04" db="EMBL/GenBank/DDBJ databases">
        <title>An improved genome assembly and genetic linkage map for asparagus bean, Vigna unguiculata ssp. sesquipedialis.</title>
        <authorList>
            <person name="Xia Q."/>
            <person name="Zhang R."/>
            <person name="Dong Y."/>
        </authorList>
    </citation>
    <scope>NUCLEOTIDE SEQUENCE [LARGE SCALE GENOMIC DNA]</scope>
    <source>
        <tissue evidence="2">Leaf</tissue>
    </source>
</reference>
<gene>
    <name evidence="2" type="ORF">DEO72_LG1g2647</name>
</gene>
<dbReference type="Proteomes" id="UP000501690">
    <property type="component" value="Linkage Group LG1"/>
</dbReference>
<feature type="compositionally biased region" description="Basic and acidic residues" evidence="1">
    <location>
        <begin position="54"/>
        <end position="96"/>
    </location>
</feature>
<evidence type="ECO:0000313" key="3">
    <source>
        <dbReference type="Proteomes" id="UP000501690"/>
    </source>
</evidence>
<dbReference type="EMBL" id="CP039345">
    <property type="protein sequence ID" value="QCD79010.1"/>
    <property type="molecule type" value="Genomic_DNA"/>
</dbReference>
<evidence type="ECO:0000313" key="2">
    <source>
        <dbReference type="EMBL" id="QCD79010.1"/>
    </source>
</evidence>
<proteinExistence type="predicted"/>
<evidence type="ECO:0000256" key="1">
    <source>
        <dbReference type="SAM" id="MobiDB-lite"/>
    </source>
</evidence>
<feature type="region of interest" description="Disordered" evidence="1">
    <location>
        <begin position="28"/>
        <end position="96"/>
    </location>
</feature>
<accession>A0A4D6KQS1</accession>
<organism evidence="2 3">
    <name type="scientific">Vigna unguiculata</name>
    <name type="common">Cowpea</name>
    <dbReference type="NCBI Taxonomy" id="3917"/>
    <lineage>
        <taxon>Eukaryota</taxon>
        <taxon>Viridiplantae</taxon>
        <taxon>Streptophyta</taxon>
        <taxon>Embryophyta</taxon>
        <taxon>Tracheophyta</taxon>
        <taxon>Spermatophyta</taxon>
        <taxon>Magnoliopsida</taxon>
        <taxon>eudicotyledons</taxon>
        <taxon>Gunneridae</taxon>
        <taxon>Pentapetalae</taxon>
        <taxon>rosids</taxon>
        <taxon>fabids</taxon>
        <taxon>Fabales</taxon>
        <taxon>Fabaceae</taxon>
        <taxon>Papilionoideae</taxon>
        <taxon>50 kb inversion clade</taxon>
        <taxon>NPAAA clade</taxon>
        <taxon>indigoferoid/millettioid clade</taxon>
        <taxon>Phaseoleae</taxon>
        <taxon>Vigna</taxon>
    </lineage>
</organism>